<keyword evidence="3 6" id="KW-0812">Transmembrane</keyword>
<comment type="caution">
    <text evidence="8">The sequence shown here is derived from an EMBL/GenBank/DDBJ whole genome shotgun (WGS) entry which is preliminary data.</text>
</comment>
<keyword evidence="4 6" id="KW-1133">Transmembrane helix</keyword>
<dbReference type="Proteomes" id="UP001500466">
    <property type="component" value="Unassembled WGS sequence"/>
</dbReference>
<keyword evidence="9" id="KW-1185">Reference proteome</keyword>
<feature type="transmembrane region" description="Helical" evidence="6">
    <location>
        <begin position="73"/>
        <end position="99"/>
    </location>
</feature>
<evidence type="ECO:0000313" key="9">
    <source>
        <dbReference type="Proteomes" id="UP001500466"/>
    </source>
</evidence>
<comment type="subcellular location">
    <subcellularLocation>
        <location evidence="1">Cell membrane</location>
        <topology evidence="1">Multi-pass membrane protein</topology>
    </subcellularLocation>
</comment>
<name>A0ABP9HU70_9ACTN</name>
<gene>
    <name evidence="8" type="ORF">GCM10023205_52120</name>
</gene>
<dbReference type="InterPro" id="IPR018076">
    <property type="entry name" value="T2SS_GspF_dom"/>
</dbReference>
<dbReference type="RefSeq" id="WP_345678114.1">
    <property type="nucleotide sequence ID" value="NZ_BAABHS010000019.1"/>
</dbReference>
<accession>A0ABP9HU70</accession>
<evidence type="ECO:0000256" key="5">
    <source>
        <dbReference type="ARBA" id="ARBA00023136"/>
    </source>
</evidence>
<feature type="transmembrane region" description="Helical" evidence="6">
    <location>
        <begin position="260"/>
        <end position="280"/>
    </location>
</feature>
<feature type="transmembrane region" description="Helical" evidence="6">
    <location>
        <begin position="234"/>
        <end position="254"/>
    </location>
</feature>
<dbReference type="PANTHER" id="PTHR35007:SF4">
    <property type="entry name" value="CONSERVED TRANSMEMBRANE PROTEIN-RELATED"/>
    <property type="match status" value="1"/>
</dbReference>
<feature type="domain" description="Type II secretion system protein GspF" evidence="7">
    <location>
        <begin position="121"/>
        <end position="244"/>
    </location>
</feature>
<dbReference type="Pfam" id="PF00482">
    <property type="entry name" value="T2SSF"/>
    <property type="match status" value="1"/>
</dbReference>
<evidence type="ECO:0000256" key="1">
    <source>
        <dbReference type="ARBA" id="ARBA00004651"/>
    </source>
</evidence>
<evidence type="ECO:0000313" key="8">
    <source>
        <dbReference type="EMBL" id="GAA4977880.1"/>
    </source>
</evidence>
<reference evidence="9" key="1">
    <citation type="journal article" date="2019" name="Int. J. Syst. Evol. Microbiol.">
        <title>The Global Catalogue of Microorganisms (GCM) 10K type strain sequencing project: providing services to taxonomists for standard genome sequencing and annotation.</title>
        <authorList>
            <consortium name="The Broad Institute Genomics Platform"/>
            <consortium name="The Broad Institute Genome Sequencing Center for Infectious Disease"/>
            <person name="Wu L."/>
            <person name="Ma J."/>
        </authorList>
    </citation>
    <scope>NUCLEOTIDE SEQUENCE [LARGE SCALE GENOMIC DNA]</scope>
    <source>
        <strain evidence="9">JCM 17986</strain>
    </source>
</reference>
<keyword evidence="5 6" id="KW-0472">Membrane</keyword>
<evidence type="ECO:0000256" key="2">
    <source>
        <dbReference type="ARBA" id="ARBA00022475"/>
    </source>
</evidence>
<organism evidence="8 9">
    <name type="scientific">Yinghuangia aomiensis</name>
    <dbReference type="NCBI Taxonomy" id="676205"/>
    <lineage>
        <taxon>Bacteria</taxon>
        <taxon>Bacillati</taxon>
        <taxon>Actinomycetota</taxon>
        <taxon>Actinomycetes</taxon>
        <taxon>Kitasatosporales</taxon>
        <taxon>Streptomycetaceae</taxon>
        <taxon>Yinghuangia</taxon>
    </lineage>
</organism>
<protein>
    <recommendedName>
        <fullName evidence="7">Type II secretion system protein GspF domain-containing protein</fullName>
    </recommendedName>
</protein>
<evidence type="ECO:0000256" key="3">
    <source>
        <dbReference type="ARBA" id="ARBA00022692"/>
    </source>
</evidence>
<dbReference type="PANTHER" id="PTHR35007">
    <property type="entry name" value="INTEGRAL MEMBRANE PROTEIN-RELATED"/>
    <property type="match status" value="1"/>
</dbReference>
<dbReference type="EMBL" id="BAABHS010000019">
    <property type="protein sequence ID" value="GAA4977880.1"/>
    <property type="molecule type" value="Genomic_DNA"/>
</dbReference>
<sequence length="295" mass="29867">MNAISEPMLFAVVPPAVAGAVMLGGVRVGRTRIEAVHILQVPVSRSSIPAGRRARLVAIRGHPDLRILAGIPALGVAASMALGGIVPTLVSVPIAGFVARLRRHARDARREIETRCAVAEFATTMVGELRAGHPPGEALCTAAEAADGAAARLFGEVAAVVRAGGDVPGALAAAAREPGADALARIAACWRIAAERGAGFAAALDRIAAGLRNDDEGHRELEAELAGVRATARLLAGLPLLGVLLGTGMGAAPLDVLGRTPLGAAVLCAGLALLAGGLVWTERIAEDARRSPCPG</sequence>
<keyword evidence="2" id="KW-1003">Cell membrane</keyword>
<evidence type="ECO:0000256" key="4">
    <source>
        <dbReference type="ARBA" id="ARBA00022989"/>
    </source>
</evidence>
<evidence type="ECO:0000259" key="7">
    <source>
        <dbReference type="Pfam" id="PF00482"/>
    </source>
</evidence>
<proteinExistence type="predicted"/>
<evidence type="ECO:0000256" key="6">
    <source>
        <dbReference type="SAM" id="Phobius"/>
    </source>
</evidence>